<name>A0A653D919_CALMS</name>
<reference evidence="1 2" key="1">
    <citation type="submission" date="2019-01" db="EMBL/GenBank/DDBJ databases">
        <authorList>
            <person name="Sayadi A."/>
        </authorList>
    </citation>
    <scope>NUCLEOTIDE SEQUENCE [LARGE SCALE GENOMIC DNA]</scope>
</reference>
<protein>
    <submittedName>
        <fullName evidence="1">Uncharacterized protein</fullName>
    </submittedName>
</protein>
<evidence type="ECO:0000313" key="2">
    <source>
        <dbReference type="Proteomes" id="UP000410492"/>
    </source>
</evidence>
<keyword evidence="2" id="KW-1185">Reference proteome</keyword>
<evidence type="ECO:0000313" key="1">
    <source>
        <dbReference type="EMBL" id="VEN56655.1"/>
    </source>
</evidence>
<accession>A0A653D919</accession>
<dbReference type="Proteomes" id="UP000410492">
    <property type="component" value="Unassembled WGS sequence"/>
</dbReference>
<gene>
    <name evidence="1" type="ORF">CALMAC_LOCUS15502</name>
</gene>
<dbReference type="AlphaFoldDB" id="A0A653D919"/>
<feature type="non-terminal residue" evidence="1">
    <location>
        <position position="1"/>
    </location>
</feature>
<sequence length="36" mass="4179">PTGNSTKHIRYAETAQEVRLSCHCQQARYFPKIRST</sequence>
<dbReference type="EMBL" id="CAACVG010010814">
    <property type="protein sequence ID" value="VEN56655.1"/>
    <property type="molecule type" value="Genomic_DNA"/>
</dbReference>
<organism evidence="1 2">
    <name type="scientific">Callosobruchus maculatus</name>
    <name type="common">Southern cowpea weevil</name>
    <name type="synonym">Pulse bruchid</name>
    <dbReference type="NCBI Taxonomy" id="64391"/>
    <lineage>
        <taxon>Eukaryota</taxon>
        <taxon>Metazoa</taxon>
        <taxon>Ecdysozoa</taxon>
        <taxon>Arthropoda</taxon>
        <taxon>Hexapoda</taxon>
        <taxon>Insecta</taxon>
        <taxon>Pterygota</taxon>
        <taxon>Neoptera</taxon>
        <taxon>Endopterygota</taxon>
        <taxon>Coleoptera</taxon>
        <taxon>Polyphaga</taxon>
        <taxon>Cucujiformia</taxon>
        <taxon>Chrysomeloidea</taxon>
        <taxon>Chrysomelidae</taxon>
        <taxon>Bruchinae</taxon>
        <taxon>Bruchini</taxon>
        <taxon>Callosobruchus</taxon>
    </lineage>
</organism>
<proteinExistence type="predicted"/>